<feature type="transmembrane region" description="Helical" evidence="1">
    <location>
        <begin position="85"/>
        <end position="105"/>
    </location>
</feature>
<evidence type="ECO:0000256" key="1">
    <source>
        <dbReference type="SAM" id="Phobius"/>
    </source>
</evidence>
<evidence type="ECO:0000313" key="2">
    <source>
        <dbReference type="EMBL" id="PIL33201.1"/>
    </source>
</evidence>
<organism evidence="2 3">
    <name type="scientific">Ganoderma sinense ZZ0214-1</name>
    <dbReference type="NCBI Taxonomy" id="1077348"/>
    <lineage>
        <taxon>Eukaryota</taxon>
        <taxon>Fungi</taxon>
        <taxon>Dikarya</taxon>
        <taxon>Basidiomycota</taxon>
        <taxon>Agaricomycotina</taxon>
        <taxon>Agaricomycetes</taxon>
        <taxon>Polyporales</taxon>
        <taxon>Polyporaceae</taxon>
        <taxon>Ganoderma</taxon>
    </lineage>
</organism>
<accession>A0A2G8SHH7</accession>
<keyword evidence="1" id="KW-0812">Transmembrane</keyword>
<sequence length="189" mass="20493">MPGLIQRYNAVAEYSALISTKPSPKRRDRDNQYALSLSSPLLRSTPATVRDEVSEWYEAFAPPLEDLQAVLRRMQADPDLTQDRVFAHLCPAVVLCALFAVALVAVREDSFVHLMLDTSSSDGCWAAVASFVALAAGGVVFSVVALKCIVYGVAEACVVIVAMETREEMRAREERGVPTSGLVLGGMML</sequence>
<proteinExistence type="predicted"/>
<evidence type="ECO:0000313" key="3">
    <source>
        <dbReference type="Proteomes" id="UP000230002"/>
    </source>
</evidence>
<dbReference type="AlphaFoldDB" id="A0A2G8SHH7"/>
<dbReference type="Proteomes" id="UP000230002">
    <property type="component" value="Unassembled WGS sequence"/>
</dbReference>
<dbReference type="EMBL" id="AYKW01000008">
    <property type="protein sequence ID" value="PIL33201.1"/>
    <property type="molecule type" value="Genomic_DNA"/>
</dbReference>
<name>A0A2G8SHH7_9APHY</name>
<feature type="transmembrane region" description="Helical" evidence="1">
    <location>
        <begin position="125"/>
        <end position="146"/>
    </location>
</feature>
<keyword evidence="1" id="KW-0472">Membrane</keyword>
<gene>
    <name evidence="2" type="ORF">GSI_04651</name>
</gene>
<comment type="caution">
    <text evidence="2">The sequence shown here is derived from an EMBL/GenBank/DDBJ whole genome shotgun (WGS) entry which is preliminary data.</text>
</comment>
<keyword evidence="1" id="KW-1133">Transmembrane helix</keyword>
<protein>
    <submittedName>
        <fullName evidence="2">Uncharacterized protein</fullName>
    </submittedName>
</protein>
<dbReference type="OrthoDB" id="2799448at2759"/>
<reference evidence="2 3" key="1">
    <citation type="journal article" date="2015" name="Sci. Rep.">
        <title>Chromosome-level genome map provides insights into diverse defense mechanisms in the medicinal fungus Ganoderma sinense.</title>
        <authorList>
            <person name="Zhu Y."/>
            <person name="Xu J."/>
            <person name="Sun C."/>
            <person name="Zhou S."/>
            <person name="Xu H."/>
            <person name="Nelson D.R."/>
            <person name="Qian J."/>
            <person name="Song J."/>
            <person name="Luo H."/>
            <person name="Xiang L."/>
            <person name="Li Y."/>
            <person name="Xu Z."/>
            <person name="Ji A."/>
            <person name="Wang L."/>
            <person name="Lu S."/>
            <person name="Hayward A."/>
            <person name="Sun W."/>
            <person name="Li X."/>
            <person name="Schwartz D.C."/>
            <person name="Wang Y."/>
            <person name="Chen S."/>
        </authorList>
    </citation>
    <scope>NUCLEOTIDE SEQUENCE [LARGE SCALE GENOMIC DNA]</scope>
    <source>
        <strain evidence="2 3">ZZ0214-1</strain>
    </source>
</reference>
<keyword evidence="3" id="KW-1185">Reference proteome</keyword>